<accession>A0AAD3S9F9</accession>
<protein>
    <submittedName>
        <fullName evidence="2">Uncharacterized protein</fullName>
    </submittedName>
</protein>
<name>A0AAD3S9F9_NEPGR</name>
<dbReference type="Pfam" id="PF04720">
    <property type="entry name" value="PDDEXK_6"/>
    <property type="match status" value="1"/>
</dbReference>
<comment type="caution">
    <text evidence="2">The sequence shown here is derived from an EMBL/GenBank/DDBJ whole genome shotgun (WGS) entry which is preliminary data.</text>
</comment>
<dbReference type="AlphaFoldDB" id="A0AAD3S9F9"/>
<dbReference type="PANTHER" id="PTHR31579">
    <property type="entry name" value="OS03G0796600 PROTEIN"/>
    <property type="match status" value="1"/>
</dbReference>
<keyword evidence="3" id="KW-1185">Reference proteome</keyword>
<dbReference type="Proteomes" id="UP001279734">
    <property type="component" value="Unassembled WGS sequence"/>
</dbReference>
<feature type="compositionally biased region" description="Acidic residues" evidence="1">
    <location>
        <begin position="231"/>
        <end position="240"/>
    </location>
</feature>
<proteinExistence type="predicted"/>
<dbReference type="PANTHER" id="PTHR31579:SF34">
    <property type="entry name" value="T14N5.3 PROTEIN"/>
    <property type="match status" value="1"/>
</dbReference>
<sequence length="257" mass="28784">MGSLEEEKLLQLVHDFIESDSSSSSYHHTTSTTQNSPLDHRTSNLLLLEILRKKTHAEAEIFDSVVKYMIRGRSRTEMEKKSGSSLKKWLVERLRMDGHVASLCLTSWVTRPGCSSGNYEYIDVVVEDESGESERLILDIDFRSQFEVARPTPSYAELSSALPFIFVGNEDKLSGIINILCAAAEESLRERGLHVPPWRTAAYMKSKWLSRCRKEPAVLGTDSFSAGQSEEAQDDEDDDAGSAGFSTPFSTLIIHRC</sequence>
<evidence type="ECO:0000256" key="1">
    <source>
        <dbReference type="SAM" id="MobiDB-lite"/>
    </source>
</evidence>
<dbReference type="InterPro" id="IPR006502">
    <property type="entry name" value="PDDEXK-like"/>
</dbReference>
<organism evidence="2 3">
    <name type="scientific">Nepenthes gracilis</name>
    <name type="common">Slender pitcher plant</name>
    <dbReference type="NCBI Taxonomy" id="150966"/>
    <lineage>
        <taxon>Eukaryota</taxon>
        <taxon>Viridiplantae</taxon>
        <taxon>Streptophyta</taxon>
        <taxon>Embryophyta</taxon>
        <taxon>Tracheophyta</taxon>
        <taxon>Spermatophyta</taxon>
        <taxon>Magnoliopsida</taxon>
        <taxon>eudicotyledons</taxon>
        <taxon>Gunneridae</taxon>
        <taxon>Pentapetalae</taxon>
        <taxon>Caryophyllales</taxon>
        <taxon>Nepenthaceae</taxon>
        <taxon>Nepenthes</taxon>
    </lineage>
</organism>
<feature type="region of interest" description="Disordered" evidence="1">
    <location>
        <begin position="223"/>
        <end position="246"/>
    </location>
</feature>
<gene>
    <name evidence="2" type="ORF">Nepgr_008524</name>
</gene>
<reference evidence="2" key="1">
    <citation type="submission" date="2023-05" db="EMBL/GenBank/DDBJ databases">
        <title>Nepenthes gracilis genome sequencing.</title>
        <authorList>
            <person name="Fukushima K."/>
        </authorList>
    </citation>
    <scope>NUCLEOTIDE SEQUENCE</scope>
    <source>
        <strain evidence="2">SING2019-196</strain>
    </source>
</reference>
<evidence type="ECO:0000313" key="2">
    <source>
        <dbReference type="EMBL" id="GMH06684.1"/>
    </source>
</evidence>
<dbReference type="NCBIfam" id="TIGR01615">
    <property type="entry name" value="A_thal_3542"/>
    <property type="match status" value="1"/>
</dbReference>
<evidence type="ECO:0000313" key="3">
    <source>
        <dbReference type="Proteomes" id="UP001279734"/>
    </source>
</evidence>
<dbReference type="EMBL" id="BSYO01000006">
    <property type="protein sequence ID" value="GMH06684.1"/>
    <property type="molecule type" value="Genomic_DNA"/>
</dbReference>